<sequence>MSNEDCEDESRDTNFSSPDADTEEFYQNHPCAINEPWYVCHSNLVDQTNDADDEHDDFSDDDYNSVIPGM</sequence>
<feature type="region of interest" description="Disordered" evidence="1">
    <location>
        <begin position="1"/>
        <end position="23"/>
    </location>
</feature>
<accession>A0A183HXD9</accession>
<dbReference type="EMBL" id="UZAJ01018482">
    <property type="protein sequence ID" value="VDO82284.1"/>
    <property type="molecule type" value="Genomic_DNA"/>
</dbReference>
<feature type="compositionally biased region" description="Acidic residues" evidence="1">
    <location>
        <begin position="1"/>
        <end position="10"/>
    </location>
</feature>
<evidence type="ECO:0000313" key="4">
    <source>
        <dbReference type="WBParaSite" id="OFLC_0001215101-mRNA-1"/>
    </source>
</evidence>
<evidence type="ECO:0000313" key="3">
    <source>
        <dbReference type="Proteomes" id="UP000267606"/>
    </source>
</evidence>
<reference evidence="2 3" key="2">
    <citation type="submission" date="2018-11" db="EMBL/GenBank/DDBJ databases">
        <authorList>
            <consortium name="Pathogen Informatics"/>
        </authorList>
    </citation>
    <scope>NUCLEOTIDE SEQUENCE [LARGE SCALE GENOMIC DNA]</scope>
</reference>
<evidence type="ECO:0000256" key="1">
    <source>
        <dbReference type="SAM" id="MobiDB-lite"/>
    </source>
</evidence>
<dbReference type="STRING" id="387005.A0A183HXD9"/>
<evidence type="ECO:0000313" key="2">
    <source>
        <dbReference type="EMBL" id="VDO82284.1"/>
    </source>
</evidence>
<dbReference type="AlphaFoldDB" id="A0A183HXD9"/>
<feature type="region of interest" description="Disordered" evidence="1">
    <location>
        <begin position="48"/>
        <end position="70"/>
    </location>
</feature>
<dbReference type="WBParaSite" id="OFLC_0001215101-mRNA-1">
    <property type="protein sequence ID" value="OFLC_0001215101-mRNA-1"/>
    <property type="gene ID" value="OFLC_0001215101"/>
</dbReference>
<dbReference type="Proteomes" id="UP000267606">
    <property type="component" value="Unassembled WGS sequence"/>
</dbReference>
<keyword evidence="3" id="KW-1185">Reference proteome</keyword>
<name>A0A183HXD9_9BILA</name>
<reference evidence="4" key="1">
    <citation type="submission" date="2016-06" db="UniProtKB">
        <authorList>
            <consortium name="WormBaseParasite"/>
        </authorList>
    </citation>
    <scope>IDENTIFICATION</scope>
</reference>
<gene>
    <name evidence="2" type="ORF">OFLC_LOCUS12144</name>
</gene>
<organism evidence="4">
    <name type="scientific">Onchocerca flexuosa</name>
    <dbReference type="NCBI Taxonomy" id="387005"/>
    <lineage>
        <taxon>Eukaryota</taxon>
        <taxon>Metazoa</taxon>
        <taxon>Ecdysozoa</taxon>
        <taxon>Nematoda</taxon>
        <taxon>Chromadorea</taxon>
        <taxon>Rhabditida</taxon>
        <taxon>Spirurina</taxon>
        <taxon>Spiruromorpha</taxon>
        <taxon>Filarioidea</taxon>
        <taxon>Onchocercidae</taxon>
        <taxon>Onchocerca</taxon>
    </lineage>
</organism>
<proteinExistence type="predicted"/>
<protein>
    <submittedName>
        <fullName evidence="4">Coordinator of PRMT5 and differentiation stimulator</fullName>
    </submittedName>
</protein>
<feature type="compositionally biased region" description="Acidic residues" evidence="1">
    <location>
        <begin position="49"/>
        <end position="63"/>
    </location>
</feature>